<reference evidence="2 3" key="1">
    <citation type="submission" date="2024-10" db="EMBL/GenBank/DDBJ databases">
        <title>The Natural Products Discovery Center: Release of the First 8490 Sequenced Strains for Exploring Actinobacteria Biosynthetic Diversity.</title>
        <authorList>
            <person name="Kalkreuter E."/>
            <person name="Kautsar S.A."/>
            <person name="Yang D."/>
            <person name="Bader C.D."/>
            <person name="Teijaro C.N."/>
            <person name="Fluegel L."/>
            <person name="Davis C.M."/>
            <person name="Simpson J.R."/>
            <person name="Lauterbach L."/>
            <person name="Steele A.D."/>
            <person name="Gui C."/>
            <person name="Meng S."/>
            <person name="Li G."/>
            <person name="Viehrig K."/>
            <person name="Ye F."/>
            <person name="Su P."/>
            <person name="Kiefer A.F."/>
            <person name="Nichols A."/>
            <person name="Cepeda A.J."/>
            <person name="Yan W."/>
            <person name="Fan B."/>
            <person name="Jiang Y."/>
            <person name="Adhikari A."/>
            <person name="Zheng C.-J."/>
            <person name="Schuster L."/>
            <person name="Cowan T.M."/>
            <person name="Smanski M.J."/>
            <person name="Chevrette M.G."/>
            <person name="De Carvalho L.P.S."/>
            <person name="Shen B."/>
        </authorList>
    </citation>
    <scope>NUCLEOTIDE SEQUENCE [LARGE SCALE GENOMIC DNA]</scope>
    <source>
        <strain evidence="2 3">NPDC012605</strain>
    </source>
</reference>
<evidence type="ECO:0000313" key="2">
    <source>
        <dbReference type="EMBL" id="MFF5918069.1"/>
    </source>
</evidence>
<dbReference type="Gene3D" id="1.25.40.10">
    <property type="entry name" value="Tetratricopeptide repeat domain"/>
    <property type="match status" value="1"/>
</dbReference>
<dbReference type="Proteomes" id="UP001602370">
    <property type="component" value="Unassembled WGS sequence"/>
</dbReference>
<name>A0ABW6XKR2_9ACTN</name>
<comment type="caution">
    <text evidence="2">The sequence shown here is derived from an EMBL/GenBank/DDBJ whole genome shotgun (WGS) entry which is preliminary data.</text>
</comment>
<dbReference type="EMBL" id="JBIBDZ010000002">
    <property type="protein sequence ID" value="MFF5918069.1"/>
    <property type="molecule type" value="Genomic_DNA"/>
</dbReference>
<organism evidence="2 3">
    <name type="scientific">Streptomyces flavochromogenes</name>
    <dbReference type="NCBI Taxonomy" id="68199"/>
    <lineage>
        <taxon>Bacteria</taxon>
        <taxon>Bacillati</taxon>
        <taxon>Actinomycetota</taxon>
        <taxon>Actinomycetes</taxon>
        <taxon>Kitasatosporales</taxon>
        <taxon>Streptomycetaceae</taxon>
        <taxon>Streptomyces</taxon>
    </lineage>
</organism>
<dbReference type="RefSeq" id="WP_388305604.1">
    <property type="nucleotide sequence ID" value="NZ_JBIBDZ010000002.1"/>
</dbReference>
<keyword evidence="3" id="KW-1185">Reference proteome</keyword>
<sequence length="1144" mass="121588">MEQAGGERSVTVDNETGVVVIGDGNRVGLNAGATVRSAYREQVRRIAPPELVGREAELAELAAFCLTGDGYRWWRADAWAGKTALMAWFALDPPAGVRIVPFFITARLGSQNDVAAYVDVVLEQLAELAGEGIPAHLTAATKEAHLFRLYGAAARVCAARGERMVLLVDGLDEDRGVTTGPEARSIASLLPVSGPVVVSGRLNPPLPADVRPDHPLRNPEVVRVLPPSPRARAIRAEAERELKHLLAAGGLPYELLGLVTASGGGLTADDLAELTGDVPYRVRDLLRTGPGRTFALRGGGYLLAHEELVVQAREMLGPREQERWRGVLRGWAEGRRARGWPADTPAYLLHGWFTMLRAAGDQDGMVECALDAVRHDRLLAATGGDGAALAEIEAAGEAALARGDRPALLTALLRLALRRAALRDRNGQVPADLPVAWAELGERDRALALARGLAPPNRIRALCALAELLYADGRQERAHALLDEADSLARAEHQSQERPFALWAVGDSWLAVGAADRAEGVMNALSGAILRRRPLLALVAFRCGAGEFRRALEAVREVREPRTRALGHAIVCGALAASSREPEALALARSEQGFGRVLGLLRIAAAPGTADPSTAPGAPGPQASPRPGRLVHEALALVEEEAPAGGSELAAELITALVAAGAAARAETLAVEPGTSRHGEAMRLALVKALAQQGDPERAEELLALLTSESSRSHARAVLVEAWAEQDAVDRIRPVLAELTDRFSRPRAVRAALGALVRTGYVEEAEALAANEPDVADPQGSGLKVCLVRALTAAGHRERAAALLSRVEEVSRAPRHEDVAPVLAAVAESLALAGHLAPARILTDGLEAGTDREPHLLRVVRALLATGRFEEAERQSRGARVDQREYLAGLIARAREAEGPDELLREFGRPTERRGCVRLSGDGVPRPRLPAPETGVPAAEVEARAARARALHGEGRDDEAALELDRAVAAARGTLRYTAVPLAAVVRAQTVLGRPEEAADLLAEASSYLRPADGRREVSFVAQACVAAGRHDDAESLVTEATAELTEETAALRLDLAEVWARAGEHGRAEALLDGLARVGLARAQAYAVLALAHPDPVRAREIAALALHVGPWYEALPAVLRHEPEAVPLVLAEADRLRRTLEV</sequence>
<feature type="region of interest" description="Disordered" evidence="1">
    <location>
        <begin position="918"/>
        <end position="937"/>
    </location>
</feature>
<evidence type="ECO:0000313" key="3">
    <source>
        <dbReference type="Proteomes" id="UP001602370"/>
    </source>
</evidence>
<protein>
    <recommendedName>
        <fullName evidence="4">Tetratricopeptide repeat protein</fullName>
    </recommendedName>
</protein>
<evidence type="ECO:0008006" key="4">
    <source>
        <dbReference type="Google" id="ProtNLM"/>
    </source>
</evidence>
<proteinExistence type="predicted"/>
<gene>
    <name evidence="2" type="ORF">ACFY8C_06980</name>
</gene>
<evidence type="ECO:0000256" key="1">
    <source>
        <dbReference type="SAM" id="MobiDB-lite"/>
    </source>
</evidence>
<dbReference type="InterPro" id="IPR011990">
    <property type="entry name" value="TPR-like_helical_dom_sf"/>
</dbReference>
<accession>A0ABW6XKR2</accession>